<dbReference type="Gene3D" id="3.30.1360.120">
    <property type="entry name" value="Probable tRNA modification gtpase trme, domain 1"/>
    <property type="match status" value="1"/>
</dbReference>
<comment type="caution">
    <text evidence="2">The sequence shown here is derived from an EMBL/GenBank/DDBJ whole genome shotgun (WGS) entry which is preliminary data.</text>
</comment>
<feature type="non-terminal residue" evidence="2">
    <location>
        <position position="118"/>
    </location>
</feature>
<dbReference type="InterPro" id="IPR006222">
    <property type="entry name" value="GCVT_N"/>
</dbReference>
<dbReference type="Gene3D" id="3.30.70.1400">
    <property type="entry name" value="Aminomethyltransferase beta-barrel domains"/>
    <property type="match status" value="1"/>
</dbReference>
<protein>
    <submittedName>
        <fullName evidence="2">Glycine cleavage system aminomethyltransferase GcvT</fullName>
    </submittedName>
</protein>
<dbReference type="EMBL" id="DRTD01000054">
    <property type="protein sequence ID" value="HHE54283.1"/>
    <property type="molecule type" value="Genomic_DNA"/>
</dbReference>
<name>A0A7V5LJ33_CALAY</name>
<dbReference type="PANTHER" id="PTHR43757">
    <property type="entry name" value="AMINOMETHYLTRANSFERASE"/>
    <property type="match status" value="1"/>
</dbReference>
<dbReference type="Proteomes" id="UP000886111">
    <property type="component" value="Unassembled WGS sequence"/>
</dbReference>
<evidence type="ECO:0000259" key="1">
    <source>
        <dbReference type="Pfam" id="PF01571"/>
    </source>
</evidence>
<reference evidence="2" key="1">
    <citation type="journal article" date="2020" name="mSystems">
        <title>Genome- and Community-Level Interaction Insights into Carbon Utilization and Element Cycling Functions of Hydrothermarchaeota in Hydrothermal Sediment.</title>
        <authorList>
            <person name="Zhou Z."/>
            <person name="Liu Y."/>
            <person name="Xu W."/>
            <person name="Pan J."/>
            <person name="Luo Z.H."/>
            <person name="Li M."/>
        </authorList>
    </citation>
    <scope>NUCLEOTIDE SEQUENCE [LARGE SCALE GENOMIC DNA]</scope>
    <source>
        <strain evidence="2">HyVt-76</strain>
    </source>
</reference>
<dbReference type="PANTHER" id="PTHR43757:SF2">
    <property type="entry name" value="AMINOMETHYLTRANSFERASE, MITOCHONDRIAL"/>
    <property type="match status" value="1"/>
</dbReference>
<evidence type="ECO:0000313" key="2">
    <source>
        <dbReference type="EMBL" id="HHE54283.1"/>
    </source>
</evidence>
<dbReference type="AlphaFoldDB" id="A0A7V5LJ33"/>
<feature type="domain" description="GCVT N-terminal" evidence="1">
    <location>
        <begin position="8"/>
        <end position="117"/>
    </location>
</feature>
<accession>A0A7V5LJ33</accession>
<dbReference type="InterPro" id="IPR027266">
    <property type="entry name" value="TrmE/GcvT-like"/>
</dbReference>
<dbReference type="GO" id="GO:0005829">
    <property type="term" value="C:cytosol"/>
    <property type="evidence" value="ECO:0007669"/>
    <property type="project" value="TreeGrafter"/>
</dbReference>
<dbReference type="Pfam" id="PF01571">
    <property type="entry name" value="GCV_T"/>
    <property type="match status" value="1"/>
</dbReference>
<dbReference type="SUPFAM" id="SSF103025">
    <property type="entry name" value="Folate-binding domain"/>
    <property type="match status" value="1"/>
</dbReference>
<gene>
    <name evidence="2" type="ORF">ENL21_00760</name>
</gene>
<sequence length="118" mass="13246">MELKKTALHDVHVNLGAKMVEFAGFHMPIQYRSIREEHLRVRTTVGVFDVSHMGEIIISGPKALDMVQKVTINDAAKLEIGQVQYSAMCYPDGGIVDDLLVYRFANHYMLVVNAANKD</sequence>
<organism evidence="2">
    <name type="scientific">Caldithrix abyssi</name>
    <dbReference type="NCBI Taxonomy" id="187145"/>
    <lineage>
        <taxon>Bacteria</taxon>
        <taxon>Pseudomonadati</taxon>
        <taxon>Calditrichota</taxon>
        <taxon>Calditrichia</taxon>
        <taxon>Calditrichales</taxon>
        <taxon>Calditrichaceae</taxon>
        <taxon>Caldithrix</taxon>
    </lineage>
</organism>
<proteinExistence type="predicted"/>
<dbReference type="InterPro" id="IPR028896">
    <property type="entry name" value="GcvT/YgfZ/DmdA"/>
</dbReference>